<evidence type="ECO:0000256" key="13">
    <source>
        <dbReference type="PIRNR" id="PIRNR001365"/>
    </source>
</evidence>
<evidence type="ECO:0000256" key="5">
    <source>
        <dbReference type="ARBA" id="ARBA00022490"/>
    </source>
</evidence>
<evidence type="ECO:0000256" key="3">
    <source>
        <dbReference type="ARBA" id="ARBA00007592"/>
    </source>
</evidence>
<dbReference type="GO" id="GO:0019877">
    <property type="term" value="P:diaminopimelate biosynthetic process"/>
    <property type="evidence" value="ECO:0007669"/>
    <property type="project" value="UniProtKB-UniRule"/>
</dbReference>
<dbReference type="PANTHER" id="PTHR12128">
    <property type="entry name" value="DIHYDRODIPICOLINATE SYNTHASE"/>
    <property type="match status" value="1"/>
</dbReference>
<dbReference type="InterPro" id="IPR005263">
    <property type="entry name" value="DapA"/>
</dbReference>
<feature type="active site" description="Schiff-base intermediate with substrate" evidence="12 14">
    <location>
        <position position="167"/>
    </location>
</feature>
<reference evidence="16" key="1">
    <citation type="journal article" date="2014" name="Int. J. Syst. Evol. Microbiol.">
        <title>Complete genome sequence of Corynebacterium casei LMG S-19264T (=DSM 44701T), isolated from a smear-ripened cheese.</title>
        <authorList>
            <consortium name="US DOE Joint Genome Institute (JGI-PGF)"/>
            <person name="Walter F."/>
            <person name="Albersmeier A."/>
            <person name="Kalinowski J."/>
            <person name="Ruckert C."/>
        </authorList>
    </citation>
    <scope>NUCLEOTIDE SEQUENCE</scope>
    <source>
        <strain evidence="16">CGMCC 1.14984</strain>
    </source>
</reference>
<evidence type="ECO:0000313" key="17">
    <source>
        <dbReference type="EMBL" id="NHK27551.1"/>
    </source>
</evidence>
<reference evidence="16" key="3">
    <citation type="submission" date="2020-09" db="EMBL/GenBank/DDBJ databases">
        <authorList>
            <person name="Sun Q."/>
            <person name="Zhou Y."/>
        </authorList>
    </citation>
    <scope>NUCLEOTIDE SEQUENCE</scope>
    <source>
        <strain evidence="16">CGMCC 1.14984</strain>
    </source>
</reference>
<keyword evidence="7 12" id="KW-0220">Diaminopimelate biosynthesis</keyword>
<feature type="site" description="Part of a proton relay during catalysis" evidence="12">
    <location>
        <position position="50"/>
    </location>
</feature>
<comment type="caution">
    <text evidence="16">The sequence shown here is derived from an EMBL/GenBank/DDBJ whole genome shotgun (WGS) entry which is preliminary data.</text>
</comment>
<dbReference type="InterPro" id="IPR013785">
    <property type="entry name" value="Aldolase_TIM"/>
</dbReference>
<name>A0A8J3EQQ4_9PROT</name>
<sequence>MSDSSGPMLKGSITALVTPMKDRKVDETAFADLVERQVKAGTHGVVPVGTTGESPTLTHEEHARVVDLCIEVVAGRIPVIAGAGSNSTREAIALAQHAEKSGADALLTVTGYYNKPSQAGIYAHFKAVHDAVSIPLVIYNVPARTSSDVTVETLSKLSQLERVIGVKDATANLARVPQQRLACADGFIQLSGEDITAVGFNAMGGTGCISVTSNIAPELCAQMQEACLNGDWQKAVEIQDRLTPLHEAVFSDTSPAPTKYALSRLGLCLDEIRLPLVGASEAACKKVDAALAGLGLL</sequence>
<dbReference type="CDD" id="cd00950">
    <property type="entry name" value="DHDPS"/>
    <property type="match status" value="1"/>
</dbReference>
<feature type="binding site" evidence="12 15">
    <location>
        <position position="51"/>
    </location>
    <ligand>
        <name>pyruvate</name>
        <dbReference type="ChEBI" id="CHEBI:15361"/>
    </ligand>
</feature>
<comment type="subunit">
    <text evidence="12">Homotetramer; dimer of dimers.</text>
</comment>
<dbReference type="EMBL" id="BMGZ01000001">
    <property type="protein sequence ID" value="GGH95778.1"/>
    <property type="molecule type" value="Genomic_DNA"/>
</dbReference>
<evidence type="ECO:0000256" key="8">
    <source>
        <dbReference type="ARBA" id="ARBA00023154"/>
    </source>
</evidence>
<gene>
    <name evidence="12 16" type="primary">dapA</name>
    <name evidence="17" type="ORF">FF098_006515</name>
    <name evidence="16" type="ORF">GCM10011355_13120</name>
</gene>
<dbReference type="Proteomes" id="UP000621856">
    <property type="component" value="Unassembled WGS sequence"/>
</dbReference>
<dbReference type="GO" id="GO:0008840">
    <property type="term" value="F:4-hydroxy-tetrahydrodipicolinate synthase activity"/>
    <property type="evidence" value="ECO:0007669"/>
    <property type="project" value="UniProtKB-UniRule"/>
</dbReference>
<dbReference type="HAMAP" id="MF_00418">
    <property type="entry name" value="DapA"/>
    <property type="match status" value="1"/>
</dbReference>
<protein>
    <recommendedName>
        <fullName evidence="4 12">4-hydroxy-tetrahydrodipicolinate synthase</fullName>
        <shortName evidence="12">HTPA synthase</shortName>
        <ecNumber evidence="4 12">4.3.3.7</ecNumber>
    </recommendedName>
</protein>
<evidence type="ECO:0000256" key="7">
    <source>
        <dbReference type="ARBA" id="ARBA00022915"/>
    </source>
</evidence>
<dbReference type="Proteomes" id="UP000818603">
    <property type="component" value="Unassembled WGS sequence"/>
</dbReference>
<evidence type="ECO:0000256" key="11">
    <source>
        <dbReference type="ARBA" id="ARBA00047836"/>
    </source>
</evidence>
<keyword evidence="6 12" id="KW-0028">Amino-acid biosynthesis</keyword>
<dbReference type="AlphaFoldDB" id="A0A8J3EQQ4"/>
<dbReference type="PIRSF" id="PIRSF001365">
    <property type="entry name" value="DHDPS"/>
    <property type="match status" value="1"/>
</dbReference>
<evidence type="ECO:0000256" key="2">
    <source>
        <dbReference type="ARBA" id="ARBA00005120"/>
    </source>
</evidence>
<keyword evidence="10 12" id="KW-0704">Schiff base</keyword>
<evidence type="ECO:0000313" key="16">
    <source>
        <dbReference type="EMBL" id="GGH95778.1"/>
    </source>
</evidence>
<dbReference type="GO" id="GO:0009089">
    <property type="term" value="P:lysine biosynthetic process via diaminopimelate"/>
    <property type="evidence" value="ECO:0007669"/>
    <property type="project" value="UniProtKB-UniRule"/>
</dbReference>
<evidence type="ECO:0000256" key="14">
    <source>
        <dbReference type="PIRSR" id="PIRSR001365-1"/>
    </source>
</evidence>
<dbReference type="UniPathway" id="UPA00034">
    <property type="reaction ID" value="UER00017"/>
</dbReference>
<reference evidence="17 19" key="2">
    <citation type="submission" date="2020-02" db="EMBL/GenBank/DDBJ databases">
        <title>Genome sequence of Parvularcula flava strain NH6-79.</title>
        <authorList>
            <person name="Abdul Karim M.H."/>
            <person name="Lam M.Q."/>
            <person name="Chen S.J."/>
            <person name="Yahya A."/>
            <person name="Shahir S."/>
            <person name="Shamsir M.S."/>
            <person name="Chong C.S."/>
        </authorList>
    </citation>
    <scope>NUCLEOTIDE SEQUENCE [LARGE SCALE GENOMIC DNA]</scope>
    <source>
        <strain evidence="17 19">NH6-79</strain>
    </source>
</reference>
<comment type="pathway">
    <text evidence="2 12">Amino-acid biosynthesis; L-lysine biosynthesis via DAP pathway; (S)-tetrahydrodipicolinate from L-aspartate: step 3/4.</text>
</comment>
<dbReference type="EC" id="4.3.3.7" evidence="4 12"/>
<dbReference type="NCBIfam" id="TIGR00674">
    <property type="entry name" value="dapA"/>
    <property type="match status" value="1"/>
</dbReference>
<feature type="binding site" evidence="12 15">
    <location>
        <position position="209"/>
    </location>
    <ligand>
        <name>pyruvate</name>
        <dbReference type="ChEBI" id="CHEBI:15361"/>
    </ligand>
</feature>
<comment type="catalytic activity">
    <reaction evidence="11 12">
        <text>L-aspartate 4-semialdehyde + pyruvate = (2S,4S)-4-hydroxy-2,3,4,5-tetrahydrodipicolinate + H2O + H(+)</text>
        <dbReference type="Rhea" id="RHEA:34171"/>
        <dbReference type="ChEBI" id="CHEBI:15361"/>
        <dbReference type="ChEBI" id="CHEBI:15377"/>
        <dbReference type="ChEBI" id="CHEBI:15378"/>
        <dbReference type="ChEBI" id="CHEBI:67139"/>
        <dbReference type="ChEBI" id="CHEBI:537519"/>
        <dbReference type="EC" id="4.3.3.7"/>
    </reaction>
</comment>
<proteinExistence type="inferred from homology"/>
<comment type="caution">
    <text evidence="12">Was originally thought to be a dihydrodipicolinate synthase (DHDPS), catalyzing the condensation of (S)-aspartate-beta-semialdehyde [(S)-ASA] and pyruvate to dihydrodipicolinate (DHDP). However, it was shown in E.coli that the product of the enzymatic reaction is not dihydrodipicolinate but in fact (4S)-4-hydroxy-2,3,4,5-tetrahydro-(2S)-dipicolinic acid (HTPA), and that the consecutive dehydration reaction leading to DHDP is not spontaneous but catalyzed by DapB.</text>
</comment>
<comment type="similarity">
    <text evidence="3 12 13">Belongs to the DapA family.</text>
</comment>
<dbReference type="InterPro" id="IPR020624">
    <property type="entry name" value="Schiff_base-form_aldolases_CS"/>
</dbReference>
<comment type="function">
    <text evidence="1 12">Catalyzes the condensation of (S)-aspartate-beta-semialdehyde [(S)-ASA] and pyruvate to 4-hydroxy-tetrahydrodipicolinate (HTPA).</text>
</comment>
<organism evidence="16 18">
    <name type="scientific">Aquisalinus luteolus</name>
    <dbReference type="NCBI Taxonomy" id="1566827"/>
    <lineage>
        <taxon>Bacteria</taxon>
        <taxon>Pseudomonadati</taxon>
        <taxon>Pseudomonadota</taxon>
        <taxon>Alphaproteobacteria</taxon>
        <taxon>Parvularculales</taxon>
        <taxon>Parvularculaceae</taxon>
        <taxon>Aquisalinus</taxon>
    </lineage>
</organism>
<keyword evidence="5 12" id="KW-0963">Cytoplasm</keyword>
<keyword evidence="19" id="KW-1185">Reference proteome</keyword>
<dbReference type="RefSeq" id="WP_155138597.1">
    <property type="nucleotide sequence ID" value="NZ_BMGZ01000001.1"/>
</dbReference>
<dbReference type="SUPFAM" id="SSF51569">
    <property type="entry name" value="Aldolase"/>
    <property type="match status" value="1"/>
</dbReference>
<dbReference type="Pfam" id="PF00701">
    <property type="entry name" value="DHDPS"/>
    <property type="match status" value="1"/>
</dbReference>
<evidence type="ECO:0000256" key="1">
    <source>
        <dbReference type="ARBA" id="ARBA00003294"/>
    </source>
</evidence>
<evidence type="ECO:0000256" key="4">
    <source>
        <dbReference type="ARBA" id="ARBA00012086"/>
    </source>
</evidence>
<evidence type="ECO:0000256" key="9">
    <source>
        <dbReference type="ARBA" id="ARBA00023239"/>
    </source>
</evidence>
<dbReference type="PANTHER" id="PTHR12128:SF66">
    <property type="entry name" value="4-HYDROXY-2-OXOGLUTARATE ALDOLASE, MITOCHONDRIAL"/>
    <property type="match status" value="1"/>
</dbReference>
<dbReference type="InterPro" id="IPR002220">
    <property type="entry name" value="DapA-like"/>
</dbReference>
<dbReference type="InterPro" id="IPR020625">
    <property type="entry name" value="Schiff_base-form_aldolases_AS"/>
</dbReference>
<dbReference type="GO" id="GO:0005829">
    <property type="term" value="C:cytosol"/>
    <property type="evidence" value="ECO:0007669"/>
    <property type="project" value="TreeGrafter"/>
</dbReference>
<evidence type="ECO:0000256" key="12">
    <source>
        <dbReference type="HAMAP-Rule" id="MF_00418"/>
    </source>
</evidence>
<evidence type="ECO:0000313" key="19">
    <source>
        <dbReference type="Proteomes" id="UP000818603"/>
    </source>
</evidence>
<dbReference type="EMBL" id="VCJR02000001">
    <property type="protein sequence ID" value="NHK27551.1"/>
    <property type="molecule type" value="Genomic_DNA"/>
</dbReference>
<comment type="subcellular location">
    <subcellularLocation>
        <location evidence="12">Cytoplasm</location>
    </subcellularLocation>
</comment>
<keyword evidence="8 12" id="KW-0457">Lysine biosynthesis</keyword>
<dbReference type="PRINTS" id="PR00146">
    <property type="entry name" value="DHPICSNTHASE"/>
</dbReference>
<dbReference type="Gene3D" id="3.20.20.70">
    <property type="entry name" value="Aldolase class I"/>
    <property type="match status" value="1"/>
</dbReference>
<evidence type="ECO:0000256" key="10">
    <source>
        <dbReference type="ARBA" id="ARBA00023270"/>
    </source>
</evidence>
<dbReference type="PROSITE" id="PS00665">
    <property type="entry name" value="DHDPS_1"/>
    <property type="match status" value="1"/>
</dbReference>
<dbReference type="SMART" id="SM01130">
    <property type="entry name" value="DHDPS"/>
    <property type="match status" value="1"/>
</dbReference>
<keyword evidence="9 12" id="KW-0456">Lyase</keyword>
<dbReference type="PROSITE" id="PS00666">
    <property type="entry name" value="DHDPS_2"/>
    <property type="match status" value="1"/>
</dbReference>
<feature type="site" description="Part of a proton relay during catalysis" evidence="12">
    <location>
        <position position="113"/>
    </location>
</feature>
<evidence type="ECO:0000313" key="18">
    <source>
        <dbReference type="Proteomes" id="UP000621856"/>
    </source>
</evidence>
<evidence type="ECO:0000256" key="6">
    <source>
        <dbReference type="ARBA" id="ARBA00022605"/>
    </source>
</evidence>
<evidence type="ECO:0000256" key="15">
    <source>
        <dbReference type="PIRSR" id="PIRSR001365-2"/>
    </source>
</evidence>
<accession>A0A8J3EQQ4</accession>
<feature type="active site" description="Proton donor/acceptor" evidence="12 14">
    <location>
        <position position="139"/>
    </location>
</feature>